<evidence type="ECO:0000313" key="2">
    <source>
        <dbReference type="Proteomes" id="UP001430953"/>
    </source>
</evidence>
<comment type="caution">
    <text evidence="1">The sequence shown here is derived from an EMBL/GenBank/DDBJ whole genome shotgun (WGS) entry which is preliminary data.</text>
</comment>
<dbReference type="EMBL" id="JADYXP020000004">
    <property type="protein sequence ID" value="KAL0127381.1"/>
    <property type="molecule type" value="Genomic_DNA"/>
</dbReference>
<proteinExistence type="predicted"/>
<keyword evidence="2" id="KW-1185">Reference proteome</keyword>
<gene>
    <name evidence="1" type="ORF">PUN28_005580</name>
</gene>
<protein>
    <submittedName>
        <fullName evidence="1">Uncharacterized protein</fullName>
    </submittedName>
</protein>
<accession>A0AAW2GMI3</accession>
<reference evidence="1 2" key="1">
    <citation type="submission" date="2023-03" db="EMBL/GenBank/DDBJ databases">
        <title>High recombination rates correlate with genetic variation in Cardiocondyla obscurior ants.</title>
        <authorList>
            <person name="Errbii M."/>
        </authorList>
    </citation>
    <scope>NUCLEOTIDE SEQUENCE [LARGE SCALE GENOMIC DNA]</scope>
    <source>
        <strain evidence="1">Alpha-2009</strain>
        <tissue evidence="1">Whole body</tissue>
    </source>
</reference>
<name>A0AAW2GMI3_9HYME</name>
<dbReference type="Proteomes" id="UP001430953">
    <property type="component" value="Unassembled WGS sequence"/>
</dbReference>
<evidence type="ECO:0000313" key="1">
    <source>
        <dbReference type="EMBL" id="KAL0127381.1"/>
    </source>
</evidence>
<organism evidence="1 2">
    <name type="scientific">Cardiocondyla obscurior</name>
    <dbReference type="NCBI Taxonomy" id="286306"/>
    <lineage>
        <taxon>Eukaryota</taxon>
        <taxon>Metazoa</taxon>
        <taxon>Ecdysozoa</taxon>
        <taxon>Arthropoda</taxon>
        <taxon>Hexapoda</taxon>
        <taxon>Insecta</taxon>
        <taxon>Pterygota</taxon>
        <taxon>Neoptera</taxon>
        <taxon>Endopterygota</taxon>
        <taxon>Hymenoptera</taxon>
        <taxon>Apocrita</taxon>
        <taxon>Aculeata</taxon>
        <taxon>Formicoidea</taxon>
        <taxon>Formicidae</taxon>
        <taxon>Myrmicinae</taxon>
        <taxon>Cardiocondyla</taxon>
    </lineage>
</organism>
<dbReference type="AlphaFoldDB" id="A0AAW2GMI3"/>
<sequence>MISETIKRNDSYNRHTLLCGSRSVADISTTFHATSMFDGESFASIRAMLKSVFPVREPRASLIIPRVSLNSAKNKPFAIYTYIRIRGVRSRWPGAHARVPWGTYPSILSFFLFFCETHPLCGQIQIRRIVAPRDSYRATRSTGAMLR</sequence>